<protein>
    <submittedName>
        <fullName evidence="10">3-dehydroquinate synthase</fullName>
    </submittedName>
</protein>
<dbReference type="PATRIC" id="fig|52689.4.peg.1235"/>
<dbReference type="AlphaFoldDB" id="A0A0L6U0C7"/>
<keyword evidence="3" id="KW-0479">Metal-binding</keyword>
<organism evidence="10 11">
    <name type="scientific">Acetobacterium bakii</name>
    <dbReference type="NCBI Taxonomy" id="52689"/>
    <lineage>
        <taxon>Bacteria</taxon>
        <taxon>Bacillati</taxon>
        <taxon>Bacillota</taxon>
        <taxon>Clostridia</taxon>
        <taxon>Eubacteriales</taxon>
        <taxon>Eubacteriaceae</taxon>
        <taxon>Acetobacterium</taxon>
    </lineage>
</organism>
<dbReference type="GO" id="GO:0046872">
    <property type="term" value="F:metal ion binding"/>
    <property type="evidence" value="ECO:0007669"/>
    <property type="project" value="UniProtKB-KW"/>
</dbReference>
<dbReference type="InterPro" id="IPR016205">
    <property type="entry name" value="Glycerol_DH"/>
</dbReference>
<evidence type="ECO:0000256" key="9">
    <source>
        <dbReference type="ARBA" id="ARBA00023264"/>
    </source>
</evidence>
<evidence type="ECO:0000256" key="3">
    <source>
        <dbReference type="ARBA" id="ARBA00022723"/>
    </source>
</evidence>
<keyword evidence="4" id="KW-0521">NADP</keyword>
<dbReference type="Gene3D" id="1.20.1090.10">
    <property type="entry name" value="Dehydroquinate synthase-like - alpha domain"/>
    <property type="match status" value="1"/>
</dbReference>
<dbReference type="SUPFAM" id="SSF56796">
    <property type="entry name" value="Dehydroquinate synthase-like"/>
    <property type="match status" value="1"/>
</dbReference>
<dbReference type="GO" id="GO:0008654">
    <property type="term" value="P:phospholipid biosynthetic process"/>
    <property type="evidence" value="ECO:0007669"/>
    <property type="project" value="UniProtKB-KW"/>
</dbReference>
<dbReference type="GO" id="GO:0016614">
    <property type="term" value="F:oxidoreductase activity, acting on CH-OH group of donors"/>
    <property type="evidence" value="ECO:0007669"/>
    <property type="project" value="InterPro"/>
</dbReference>
<keyword evidence="2" id="KW-0444">Lipid biosynthesis</keyword>
<dbReference type="STRING" id="52689.AKG39_10110"/>
<evidence type="ECO:0000313" key="10">
    <source>
        <dbReference type="EMBL" id="KNZ41954.1"/>
    </source>
</evidence>
<evidence type="ECO:0000256" key="2">
    <source>
        <dbReference type="ARBA" id="ARBA00022516"/>
    </source>
</evidence>
<dbReference type="Gene3D" id="3.40.50.1970">
    <property type="match status" value="1"/>
</dbReference>
<keyword evidence="11" id="KW-1185">Reference proteome</keyword>
<dbReference type="InterPro" id="IPR032837">
    <property type="entry name" value="G1PDH"/>
</dbReference>
<dbReference type="PANTHER" id="PTHR43616:SF5">
    <property type="entry name" value="GLYCEROL DEHYDROGENASE 1"/>
    <property type="match status" value="1"/>
</dbReference>
<dbReference type="Proteomes" id="UP000036873">
    <property type="component" value="Unassembled WGS sequence"/>
</dbReference>
<evidence type="ECO:0000256" key="8">
    <source>
        <dbReference type="ARBA" id="ARBA00023209"/>
    </source>
</evidence>
<evidence type="ECO:0000256" key="5">
    <source>
        <dbReference type="ARBA" id="ARBA00023002"/>
    </source>
</evidence>
<sequence>MNEILNMSMNEMAEADFDCSCGRHHSLPIKKIAIGKGVLKELPGVAAEFKGKQVYMISDNNTWKAAGEKAHAFLVNDGFKVKSHMFETGNEILIPDEAVMGRVLMEMPLDTALIVSVGSGTLNDMGKFLSSRTGVPYIIVCTAPSMDGYVANGAPLICGGRKISFVATLAYGVVGDTDVMKDAPMHMIHAGLGDVLGKLTALTDWSLAVEMIDEYRCDTCVKLVEKALKRCIDNAAALKERNEEAILYLIEALTLTGVTMAIVGVSRPASGSEHLLSHYWEMDFITRNKYPELHGVKVGIATPIVAEIYEILGADIPEATRKLCPKRAFVEELLNSAGAMISPKEVGIERELFYRSLLNANAVRNRYSVFQYAKDIGRLEEVTQKITERIYGK</sequence>
<keyword evidence="8" id="KW-0594">Phospholipid biosynthesis</keyword>
<dbReference type="Pfam" id="PF13685">
    <property type="entry name" value="Fe-ADH_2"/>
    <property type="match status" value="1"/>
</dbReference>
<dbReference type="PANTHER" id="PTHR43616">
    <property type="entry name" value="GLYCEROL DEHYDROGENASE"/>
    <property type="match status" value="1"/>
</dbReference>
<evidence type="ECO:0000313" key="11">
    <source>
        <dbReference type="Proteomes" id="UP000036873"/>
    </source>
</evidence>
<evidence type="ECO:0000256" key="4">
    <source>
        <dbReference type="ARBA" id="ARBA00022857"/>
    </source>
</evidence>
<comment type="caution">
    <text evidence="10">The sequence shown here is derived from an EMBL/GenBank/DDBJ whole genome shotgun (WGS) entry which is preliminary data.</text>
</comment>
<name>A0A0L6U0C7_9FIRM</name>
<proteinExistence type="predicted"/>
<gene>
    <name evidence="10" type="ORF">AKG39_10110</name>
</gene>
<evidence type="ECO:0000256" key="7">
    <source>
        <dbReference type="ARBA" id="ARBA00023098"/>
    </source>
</evidence>
<dbReference type="OrthoDB" id="9763580at2"/>
<evidence type="ECO:0000256" key="1">
    <source>
        <dbReference type="ARBA" id="ARBA00022490"/>
    </source>
</evidence>
<dbReference type="EMBL" id="LGYO01000022">
    <property type="protein sequence ID" value="KNZ41954.1"/>
    <property type="molecule type" value="Genomic_DNA"/>
</dbReference>
<dbReference type="CDD" id="cd08175">
    <property type="entry name" value="G1PDH"/>
    <property type="match status" value="1"/>
</dbReference>
<keyword evidence="7" id="KW-0443">Lipid metabolism</keyword>
<keyword evidence="6" id="KW-0520">NAD</keyword>
<evidence type="ECO:0000256" key="6">
    <source>
        <dbReference type="ARBA" id="ARBA00023027"/>
    </source>
</evidence>
<keyword evidence="5" id="KW-0560">Oxidoreductase</keyword>
<keyword evidence="9" id="KW-1208">Phospholipid metabolism</keyword>
<reference evidence="11" key="1">
    <citation type="submission" date="2015-07" db="EMBL/GenBank/DDBJ databases">
        <title>Draft genome sequence of Acetobacterium bakii DSM 8293, a potential psychrophilic chemical producer through syngas fermentation.</title>
        <authorList>
            <person name="Song Y."/>
            <person name="Hwang S."/>
            <person name="Cho B.-K."/>
        </authorList>
    </citation>
    <scope>NUCLEOTIDE SEQUENCE [LARGE SCALE GENOMIC DNA]</scope>
    <source>
        <strain evidence="11">DSM 8239</strain>
    </source>
</reference>
<keyword evidence="1" id="KW-0963">Cytoplasm</keyword>
<accession>A0A0L6U0C7</accession>
<dbReference type="RefSeq" id="WP_050740270.1">
    <property type="nucleotide sequence ID" value="NZ_LGYO01000022.1"/>
</dbReference>